<dbReference type="InterPro" id="IPR007174">
    <property type="entry name" value="Las1"/>
</dbReference>
<protein>
    <submittedName>
        <fullName evidence="1">Uncharacterized protein</fullName>
    </submittedName>
</protein>
<name>A0A564YRA3_HYMDI</name>
<dbReference type="GO" id="GO:0000460">
    <property type="term" value="P:maturation of 5.8S rRNA"/>
    <property type="evidence" value="ECO:0007669"/>
    <property type="project" value="TreeGrafter"/>
</dbReference>
<dbReference type="PANTHER" id="PTHR15002:SF0">
    <property type="entry name" value="RIBOSOMAL BIOGENESIS PROTEIN LAS1L"/>
    <property type="match status" value="1"/>
</dbReference>
<gene>
    <name evidence="1" type="ORF">WMSIL1_LOCUS8223</name>
</gene>
<evidence type="ECO:0000313" key="2">
    <source>
        <dbReference type="Proteomes" id="UP000321570"/>
    </source>
</evidence>
<organism evidence="1 2">
    <name type="scientific">Hymenolepis diminuta</name>
    <name type="common">Rat tapeworm</name>
    <dbReference type="NCBI Taxonomy" id="6216"/>
    <lineage>
        <taxon>Eukaryota</taxon>
        <taxon>Metazoa</taxon>
        <taxon>Spiralia</taxon>
        <taxon>Lophotrochozoa</taxon>
        <taxon>Platyhelminthes</taxon>
        <taxon>Cestoda</taxon>
        <taxon>Eucestoda</taxon>
        <taxon>Cyclophyllidea</taxon>
        <taxon>Hymenolepididae</taxon>
        <taxon>Hymenolepis</taxon>
    </lineage>
</organism>
<dbReference type="GO" id="GO:0030687">
    <property type="term" value="C:preribosome, large subunit precursor"/>
    <property type="evidence" value="ECO:0007669"/>
    <property type="project" value="TreeGrafter"/>
</dbReference>
<dbReference type="EMBL" id="CABIJS010000322">
    <property type="protein sequence ID" value="VUZ49213.1"/>
    <property type="molecule type" value="Genomic_DNA"/>
</dbReference>
<dbReference type="PANTHER" id="PTHR15002">
    <property type="entry name" value="RIBOSOMAL BIOGENESIS PROTEIN LAS1L"/>
    <property type="match status" value="1"/>
</dbReference>
<dbReference type="GO" id="GO:0000470">
    <property type="term" value="P:maturation of LSU-rRNA"/>
    <property type="evidence" value="ECO:0007669"/>
    <property type="project" value="TreeGrafter"/>
</dbReference>
<dbReference type="AlphaFoldDB" id="A0A564YRA3"/>
<reference evidence="1 2" key="1">
    <citation type="submission" date="2019-07" db="EMBL/GenBank/DDBJ databases">
        <authorList>
            <person name="Jastrzebski P J."/>
            <person name="Paukszto L."/>
            <person name="Jastrzebski P J."/>
        </authorList>
    </citation>
    <scope>NUCLEOTIDE SEQUENCE [LARGE SCALE GENOMIC DNA]</scope>
    <source>
        <strain evidence="1 2">WMS-il1</strain>
    </source>
</reference>
<dbReference type="GO" id="GO:0004519">
    <property type="term" value="F:endonuclease activity"/>
    <property type="evidence" value="ECO:0007669"/>
    <property type="project" value="InterPro"/>
</dbReference>
<evidence type="ECO:0000313" key="1">
    <source>
        <dbReference type="EMBL" id="VUZ49213.1"/>
    </source>
</evidence>
<accession>A0A564YRA3</accession>
<dbReference type="Pfam" id="PF04031">
    <property type="entry name" value="Las1"/>
    <property type="match status" value="1"/>
</dbReference>
<proteinExistence type="predicted"/>
<dbReference type="Proteomes" id="UP000321570">
    <property type="component" value="Unassembled WGS sequence"/>
</dbReference>
<keyword evidence="2" id="KW-1185">Reference proteome</keyword>
<sequence>MYVNSRCVPWYSISEYRFVLSKLKSSNSDDLHEALVSMHVWICRIAPSKLPRAILCTYELLLAKLHSSTQAFANAIMRFISLVSSEMQDKNRSGFAIPISSLILNAGLPSWMSDLRNEIAHGIMPSEDSLTKAYGIAIQWLLKFWESHADVSPLKVDLSQIGEIKWTSSLNLVDEFLSCPIRHVSITKAYAKYLVRMAKSGCRGVSNSELGAVLRVFQKFSKVNNLILAIYTLLPAEGAIFWANTWLEAFKAFTESQDHEFHHFYSRRDLSKFPWRHCLEQVSLASCPEGFDMISFLQLFQPNIPSELKSNLLSIRSPNFSALTTTDFLKPKHTLLPWTYDSSERWWRVPLGEKLCNQNAETNLAYQGLPNQDSSIRCQVGQDKDEQGQCQIQDQM</sequence>
<dbReference type="GO" id="GO:0090730">
    <property type="term" value="C:Las1 complex"/>
    <property type="evidence" value="ECO:0007669"/>
    <property type="project" value="InterPro"/>
</dbReference>